<evidence type="ECO:0000256" key="5">
    <source>
        <dbReference type="ARBA" id="ARBA00022729"/>
    </source>
</evidence>
<dbReference type="InterPro" id="IPR014438">
    <property type="entry name" value="Glucan_biosyn_MdoG/MdoD"/>
</dbReference>
<comment type="pathway">
    <text evidence="2">Glycan metabolism; osmoregulated periplasmic glucan (OPG) biosynthesis.</text>
</comment>
<dbReference type="InterPro" id="IPR011013">
    <property type="entry name" value="Gal_mutarotase_sf_dom"/>
</dbReference>
<gene>
    <name evidence="8" type="ORF">SAMN05428957_11274</name>
</gene>
<dbReference type="Gene3D" id="2.60.40.10">
    <property type="entry name" value="Immunoglobulins"/>
    <property type="match status" value="1"/>
</dbReference>
<evidence type="ECO:0000313" key="8">
    <source>
        <dbReference type="EMBL" id="SDM70755.1"/>
    </source>
</evidence>
<evidence type="ECO:0000313" key="9">
    <source>
        <dbReference type="Proteomes" id="UP000198552"/>
    </source>
</evidence>
<dbReference type="InterPro" id="IPR013783">
    <property type="entry name" value="Ig-like_fold"/>
</dbReference>
<keyword evidence="9" id="KW-1185">Reference proteome</keyword>
<dbReference type="PANTHER" id="PTHR30504:SF4">
    <property type="entry name" value="GLUCANS BIOSYNTHESIS PROTEIN G"/>
    <property type="match status" value="1"/>
</dbReference>
<evidence type="ECO:0000259" key="7">
    <source>
        <dbReference type="Pfam" id="PF04349"/>
    </source>
</evidence>
<evidence type="ECO:0000256" key="3">
    <source>
        <dbReference type="ARBA" id="ARBA00009284"/>
    </source>
</evidence>
<dbReference type="Pfam" id="PF04349">
    <property type="entry name" value="MdoG"/>
    <property type="match status" value="1"/>
</dbReference>
<proteinExistence type="inferred from homology"/>
<evidence type="ECO:0000256" key="2">
    <source>
        <dbReference type="ARBA" id="ARBA00005001"/>
    </source>
</evidence>
<dbReference type="GO" id="GO:0051274">
    <property type="term" value="P:beta-glucan biosynthetic process"/>
    <property type="evidence" value="ECO:0007669"/>
    <property type="project" value="TreeGrafter"/>
</dbReference>
<accession>A0A1G9VFY3</accession>
<dbReference type="Gene3D" id="2.70.98.10">
    <property type="match status" value="1"/>
</dbReference>
<evidence type="ECO:0000256" key="4">
    <source>
        <dbReference type="ARBA" id="ARBA00015376"/>
    </source>
</evidence>
<dbReference type="AlphaFoldDB" id="A0A1G9VFY3"/>
<keyword evidence="6" id="KW-0574">Periplasm</keyword>
<comment type="similarity">
    <text evidence="3">Belongs to the OpgD/OpgG family.</text>
</comment>
<dbReference type="PIRSF" id="PIRSF006281">
    <property type="entry name" value="MdoG"/>
    <property type="match status" value="1"/>
</dbReference>
<comment type="subcellular location">
    <subcellularLocation>
        <location evidence="1">Periplasm</location>
    </subcellularLocation>
</comment>
<feature type="domain" description="Glucan biosynthesis periplasmic MdoG C-terminal" evidence="7">
    <location>
        <begin position="42"/>
        <end position="525"/>
    </location>
</feature>
<dbReference type="GO" id="GO:0030246">
    <property type="term" value="F:carbohydrate binding"/>
    <property type="evidence" value="ECO:0007669"/>
    <property type="project" value="InterPro"/>
</dbReference>
<dbReference type="STRING" id="1527607.SAMN05428957_11274"/>
<dbReference type="GO" id="GO:0030288">
    <property type="term" value="C:outer membrane-bounded periplasmic space"/>
    <property type="evidence" value="ECO:0007669"/>
    <property type="project" value="TreeGrafter"/>
</dbReference>
<dbReference type="SUPFAM" id="SSF74650">
    <property type="entry name" value="Galactose mutarotase-like"/>
    <property type="match status" value="1"/>
</dbReference>
<dbReference type="SUPFAM" id="SSF81296">
    <property type="entry name" value="E set domains"/>
    <property type="match status" value="1"/>
</dbReference>
<evidence type="ECO:0000256" key="6">
    <source>
        <dbReference type="ARBA" id="ARBA00022764"/>
    </source>
</evidence>
<dbReference type="GO" id="GO:0003824">
    <property type="term" value="F:catalytic activity"/>
    <property type="evidence" value="ECO:0007669"/>
    <property type="project" value="InterPro"/>
</dbReference>
<dbReference type="InterPro" id="IPR014756">
    <property type="entry name" value="Ig_E-set"/>
</dbReference>
<dbReference type="InterPro" id="IPR014718">
    <property type="entry name" value="GH-type_carb-bd"/>
</dbReference>
<dbReference type="FunFam" id="2.70.98.10:FF:000001">
    <property type="entry name" value="Glucans biosynthesis protein G"/>
    <property type="match status" value="1"/>
</dbReference>
<dbReference type="PANTHER" id="PTHR30504">
    <property type="entry name" value="GLUCANS BIOSYNTHESIS PROTEIN"/>
    <property type="match status" value="1"/>
</dbReference>
<reference evidence="9" key="1">
    <citation type="submission" date="2016-10" db="EMBL/GenBank/DDBJ databases">
        <authorList>
            <person name="Varghese N."/>
            <person name="Submissions S."/>
        </authorList>
    </citation>
    <scope>NUCLEOTIDE SEQUENCE [LARGE SCALE GENOMIC DNA]</scope>
    <source>
        <strain evidence="9">EPL6</strain>
    </source>
</reference>
<dbReference type="UniPathway" id="UPA00637"/>
<name>A0A1G9VFY3_9BURK</name>
<evidence type="ECO:0000256" key="1">
    <source>
        <dbReference type="ARBA" id="ARBA00004418"/>
    </source>
</evidence>
<dbReference type="Proteomes" id="UP000198552">
    <property type="component" value="Unassembled WGS sequence"/>
</dbReference>
<dbReference type="InterPro" id="IPR007444">
    <property type="entry name" value="Glucan_biosyn_MdoG_C"/>
</dbReference>
<sequence>MTLFVSSFIGRRRRGQLGRWLASATLGGAMALVQPAFGAEAFGFDTLTRIARDAAARPSTPALAAASLPPALAALDYDGARDIRWRPERALWRDAGLPFEAMFFHRAGLHAQPVAVNEVLPDGSVRALRYRPEDFDFGANRLQPQDWGDLGFAGVRLHYPLNTPAYKDELAVFQGASYFRALGEGQQYGLSARGLAIDTVGAGAEEFPRFTQFWLVRPQAGARALTVYALLESPRATGAYRFDLQPGAQTAMRVRARVFLRAGIPAPATLGIAPLTSMFFFGENQPNKQDFRPEVHDSDGLSIAAADGEWLWRPLQNPRQVSVTSFALDNPRGFGLMQRDRQWASYEDAEARYERRPSAWVRPRTPWGPGRVELVQLPTPDETQDNIVAYWVPARLPAPGMPLELDYDLLWQGEQQQRPPSSWVTQTRRGAGHQTPANALAPGQVQYVIDFDGPALRALPANAPVRVVASAGSNARVLRAEAHPHPATGGWRAVLRVQAVEATRPAELRAFLQHDSHAVSETWTHVLLPE</sequence>
<keyword evidence="5" id="KW-0732">Signal</keyword>
<organism evidence="8 9">
    <name type="scientific">Oryzisolibacter propanilivorax</name>
    <dbReference type="NCBI Taxonomy" id="1527607"/>
    <lineage>
        <taxon>Bacteria</taxon>
        <taxon>Pseudomonadati</taxon>
        <taxon>Pseudomonadota</taxon>
        <taxon>Betaproteobacteria</taxon>
        <taxon>Burkholderiales</taxon>
        <taxon>Comamonadaceae</taxon>
        <taxon>Oryzisolibacter</taxon>
    </lineage>
</organism>
<protein>
    <recommendedName>
        <fullName evidence="4">Glucans biosynthesis protein G</fullName>
    </recommendedName>
</protein>
<dbReference type="RefSeq" id="WP_425415629.1">
    <property type="nucleotide sequence ID" value="NZ_FNHP01000012.1"/>
</dbReference>
<dbReference type="EMBL" id="FNHP01000012">
    <property type="protein sequence ID" value="SDM70755.1"/>
    <property type="molecule type" value="Genomic_DNA"/>
</dbReference>